<dbReference type="AlphaFoldDB" id="A0A1R3GDP1"/>
<accession>A0A1R3GDP1</accession>
<feature type="region of interest" description="Disordered" evidence="1">
    <location>
        <begin position="92"/>
        <end position="119"/>
    </location>
</feature>
<evidence type="ECO:0000313" key="4">
    <source>
        <dbReference type="Proteomes" id="UP000188268"/>
    </source>
</evidence>
<evidence type="ECO:0000256" key="1">
    <source>
        <dbReference type="SAM" id="MobiDB-lite"/>
    </source>
</evidence>
<evidence type="ECO:0000313" key="3">
    <source>
        <dbReference type="EMBL" id="OMO56176.1"/>
    </source>
</evidence>
<sequence>MSDDSSTRYYVKVVVAAALVPLAVCGAGPLAAYGAYNVGALAANGAYNVAYGAYNLCRKTTMKVCKTITKTMEMKEDAVMIITKLRDEARMSKEARMREEEEEEKEEEEANYVTVEPQA</sequence>
<protein>
    <submittedName>
        <fullName evidence="3">Uncharacterized protein</fullName>
    </submittedName>
</protein>
<feature type="transmembrane region" description="Helical" evidence="2">
    <location>
        <begin position="38"/>
        <end position="57"/>
    </location>
</feature>
<evidence type="ECO:0000256" key="2">
    <source>
        <dbReference type="SAM" id="Phobius"/>
    </source>
</evidence>
<dbReference type="EMBL" id="AWWV01014530">
    <property type="protein sequence ID" value="OMO56176.1"/>
    <property type="molecule type" value="Genomic_DNA"/>
</dbReference>
<gene>
    <name evidence="3" type="ORF">CCACVL1_26711</name>
</gene>
<organism evidence="3 4">
    <name type="scientific">Corchorus capsularis</name>
    <name type="common">Jute</name>
    <dbReference type="NCBI Taxonomy" id="210143"/>
    <lineage>
        <taxon>Eukaryota</taxon>
        <taxon>Viridiplantae</taxon>
        <taxon>Streptophyta</taxon>
        <taxon>Embryophyta</taxon>
        <taxon>Tracheophyta</taxon>
        <taxon>Spermatophyta</taxon>
        <taxon>Magnoliopsida</taxon>
        <taxon>eudicotyledons</taxon>
        <taxon>Gunneridae</taxon>
        <taxon>Pentapetalae</taxon>
        <taxon>rosids</taxon>
        <taxon>malvids</taxon>
        <taxon>Malvales</taxon>
        <taxon>Malvaceae</taxon>
        <taxon>Grewioideae</taxon>
        <taxon>Apeibeae</taxon>
        <taxon>Corchorus</taxon>
    </lineage>
</organism>
<proteinExistence type="predicted"/>
<keyword evidence="4" id="KW-1185">Reference proteome</keyword>
<reference evidence="3 4" key="1">
    <citation type="submission" date="2013-09" db="EMBL/GenBank/DDBJ databases">
        <title>Corchorus capsularis genome sequencing.</title>
        <authorList>
            <person name="Alam M."/>
            <person name="Haque M.S."/>
            <person name="Islam M.S."/>
            <person name="Emdad E.M."/>
            <person name="Islam M.M."/>
            <person name="Ahmed B."/>
            <person name="Halim A."/>
            <person name="Hossen Q.M.M."/>
            <person name="Hossain M.Z."/>
            <person name="Ahmed R."/>
            <person name="Khan M.M."/>
            <person name="Islam R."/>
            <person name="Rashid M.M."/>
            <person name="Khan S.A."/>
            <person name="Rahman M.S."/>
            <person name="Alam M."/>
        </authorList>
    </citation>
    <scope>NUCLEOTIDE SEQUENCE [LARGE SCALE GENOMIC DNA]</scope>
    <source>
        <strain evidence="4">cv. CVL-1</strain>
        <tissue evidence="3">Whole seedling</tissue>
    </source>
</reference>
<feature type="compositionally biased region" description="Acidic residues" evidence="1">
    <location>
        <begin position="100"/>
        <end position="110"/>
    </location>
</feature>
<name>A0A1R3GDP1_COCAP</name>
<feature type="transmembrane region" description="Helical" evidence="2">
    <location>
        <begin position="9"/>
        <end position="32"/>
    </location>
</feature>
<keyword evidence="2" id="KW-0472">Membrane</keyword>
<keyword evidence="2" id="KW-1133">Transmembrane helix</keyword>
<keyword evidence="2" id="KW-0812">Transmembrane</keyword>
<dbReference type="Gramene" id="OMO56176">
    <property type="protein sequence ID" value="OMO56176"/>
    <property type="gene ID" value="CCACVL1_26711"/>
</dbReference>
<comment type="caution">
    <text evidence="3">The sequence shown here is derived from an EMBL/GenBank/DDBJ whole genome shotgun (WGS) entry which is preliminary data.</text>
</comment>
<dbReference type="Proteomes" id="UP000188268">
    <property type="component" value="Unassembled WGS sequence"/>
</dbReference>